<dbReference type="Pfam" id="PF01047">
    <property type="entry name" value="MarR"/>
    <property type="match status" value="1"/>
</dbReference>
<dbReference type="PRINTS" id="PR00598">
    <property type="entry name" value="HTHMARR"/>
</dbReference>
<evidence type="ECO:0000313" key="2">
    <source>
        <dbReference type="EMBL" id="WUS61100.1"/>
    </source>
</evidence>
<dbReference type="Proteomes" id="UP001432014">
    <property type="component" value="Chromosome"/>
</dbReference>
<dbReference type="PROSITE" id="PS50995">
    <property type="entry name" value="HTH_MARR_2"/>
    <property type="match status" value="1"/>
</dbReference>
<dbReference type="InterPro" id="IPR039422">
    <property type="entry name" value="MarR/SlyA-like"/>
</dbReference>
<dbReference type="PANTHER" id="PTHR33164:SF106">
    <property type="entry name" value="TRANSCRIPTIONAL REGULATORY PROTEIN"/>
    <property type="match status" value="1"/>
</dbReference>
<reference evidence="2 3" key="1">
    <citation type="submission" date="2022-10" db="EMBL/GenBank/DDBJ databases">
        <title>The complete genomes of actinobacterial strains from the NBC collection.</title>
        <authorList>
            <person name="Joergensen T.S."/>
            <person name="Alvarez Arevalo M."/>
            <person name="Sterndorff E.B."/>
            <person name="Faurdal D."/>
            <person name="Vuksanovic O."/>
            <person name="Mourched A.-S."/>
            <person name="Charusanti P."/>
            <person name="Shaw S."/>
            <person name="Blin K."/>
            <person name="Weber T."/>
        </authorList>
    </citation>
    <scope>NUCLEOTIDE SEQUENCE [LARGE SCALE GENOMIC DNA]</scope>
    <source>
        <strain evidence="2 3">NBC_01247</strain>
    </source>
</reference>
<protein>
    <submittedName>
        <fullName evidence="2">MarR family transcriptional regulator</fullName>
    </submittedName>
</protein>
<feature type="domain" description="HTH marR-type" evidence="1">
    <location>
        <begin position="38"/>
        <end position="173"/>
    </location>
</feature>
<proteinExistence type="predicted"/>
<evidence type="ECO:0000259" key="1">
    <source>
        <dbReference type="PROSITE" id="PS50995"/>
    </source>
</evidence>
<dbReference type="InterPro" id="IPR036388">
    <property type="entry name" value="WH-like_DNA-bd_sf"/>
</dbReference>
<keyword evidence="3" id="KW-1185">Reference proteome</keyword>
<dbReference type="Gene3D" id="1.10.10.10">
    <property type="entry name" value="Winged helix-like DNA-binding domain superfamily/Winged helix DNA-binding domain"/>
    <property type="match status" value="1"/>
</dbReference>
<gene>
    <name evidence="2" type="ORF">OG469_39770</name>
</gene>
<dbReference type="SMART" id="SM00347">
    <property type="entry name" value="HTH_MARR"/>
    <property type="match status" value="1"/>
</dbReference>
<dbReference type="InterPro" id="IPR000835">
    <property type="entry name" value="HTH_MarR-typ"/>
</dbReference>
<dbReference type="InterPro" id="IPR036390">
    <property type="entry name" value="WH_DNA-bd_sf"/>
</dbReference>
<sequence>MKDVHNSEGLAHDPDGSLYDLGVRASMRVFAAGDDTGALEAAAAVRAASQAIDRLRAQGAGGRGLSAGALDVLARLSAADEEEGLSIGELARAAGVSSRNVTGLVDTLERDGLARRVQDRHDRRSVRVRITVAGQDWLAAFRQPTQRAMSAVFQGFTEADLARFRHLCLRLVENQHRIEEYLGAGRPDQPAP</sequence>
<accession>A0ABZ1WJH4</accession>
<name>A0ABZ1WJH4_9ACTN</name>
<organism evidence="2 3">
    <name type="scientific">Kitasatospora herbaricolor</name>
    <dbReference type="NCBI Taxonomy" id="68217"/>
    <lineage>
        <taxon>Bacteria</taxon>
        <taxon>Bacillati</taxon>
        <taxon>Actinomycetota</taxon>
        <taxon>Actinomycetes</taxon>
        <taxon>Kitasatosporales</taxon>
        <taxon>Streptomycetaceae</taxon>
        <taxon>Kitasatospora</taxon>
    </lineage>
</organism>
<dbReference type="EMBL" id="CP108482">
    <property type="protein sequence ID" value="WUS61100.1"/>
    <property type="molecule type" value="Genomic_DNA"/>
</dbReference>
<evidence type="ECO:0000313" key="3">
    <source>
        <dbReference type="Proteomes" id="UP001432014"/>
    </source>
</evidence>
<dbReference type="PANTHER" id="PTHR33164">
    <property type="entry name" value="TRANSCRIPTIONAL REGULATOR, MARR FAMILY"/>
    <property type="match status" value="1"/>
</dbReference>
<dbReference type="RefSeq" id="WP_329611760.1">
    <property type="nucleotide sequence ID" value="NZ_CP108482.1"/>
</dbReference>
<dbReference type="SUPFAM" id="SSF46785">
    <property type="entry name" value="Winged helix' DNA-binding domain"/>
    <property type="match status" value="1"/>
</dbReference>